<dbReference type="RefSeq" id="WP_243365979.1">
    <property type="nucleotide sequence ID" value="NZ_CP094348.1"/>
</dbReference>
<keyword evidence="3" id="KW-1185">Reference proteome</keyword>
<feature type="domain" description="NERD" evidence="1">
    <location>
        <begin position="33"/>
        <end position="136"/>
    </location>
</feature>
<evidence type="ECO:0000313" key="2">
    <source>
        <dbReference type="EMBL" id="UOB20680.1"/>
    </source>
</evidence>
<organism evidence="2 3">
    <name type="scientific">Macrococcus armenti</name>
    <dbReference type="NCBI Taxonomy" id="2875764"/>
    <lineage>
        <taxon>Bacteria</taxon>
        <taxon>Bacillati</taxon>
        <taxon>Bacillota</taxon>
        <taxon>Bacilli</taxon>
        <taxon>Bacillales</taxon>
        <taxon>Staphylococcaceae</taxon>
        <taxon>Macrococcus</taxon>
    </lineage>
</organism>
<name>A0ABY3ZUX3_9STAP</name>
<accession>A0ABY3ZUX3</accession>
<reference evidence="2" key="2">
    <citation type="submission" date="2022-04" db="EMBL/GenBank/DDBJ databases">
        <title>Antimicrobial genetic elements in methicillin-resistant Macrococcus armenti.</title>
        <authorList>
            <person name="Keller J.E."/>
            <person name="Schwendener S."/>
            <person name="Pantucek R."/>
            <person name="Perreten V."/>
        </authorList>
    </citation>
    <scope>NUCLEOTIDE SEQUENCE</scope>
    <source>
        <strain evidence="2">CCM 2609</strain>
    </source>
</reference>
<gene>
    <name evidence="2" type="ORF">MRZ06_00940</name>
</gene>
<evidence type="ECO:0000313" key="3">
    <source>
        <dbReference type="Proteomes" id="UP000830343"/>
    </source>
</evidence>
<sequence>MIRKPEIMLLEESLHRRLGKYAFSEDYHYVQYGYDGEQMFKEKFPLSTSYIQLFNICLKHHQHHFEVDRMIITGESIYAFDVKSYHRTFHNEGGVWRKEGKSIKSPMGQYEQMKEGMQALMHYMGTHHNIVCKIIFIQPSFSIDQREADIVFFKEVKDIMCCIKNEKRVGKLEMEMKQYFEQIHKPISLYKQRPIFNMKDVTPGILCDVCGMKIDLGKGNGMYTKCSCCETRKSKEEWIRFALQEYQILVNRSINYTESVRWIGRAHRNLVKKVLEKHFNCTNGMYLFKN</sequence>
<reference evidence="2" key="1">
    <citation type="submission" date="2022-03" db="EMBL/GenBank/DDBJ databases">
        <authorList>
            <person name="Vrbovska V."/>
            <person name="Kovarovic V."/>
            <person name="Botka T."/>
            <person name="Pantucek R."/>
        </authorList>
    </citation>
    <scope>NUCLEOTIDE SEQUENCE</scope>
    <source>
        <strain evidence="2">CCM 2609</strain>
    </source>
</reference>
<dbReference type="Proteomes" id="UP000830343">
    <property type="component" value="Chromosome"/>
</dbReference>
<proteinExistence type="predicted"/>
<dbReference type="Pfam" id="PF08378">
    <property type="entry name" value="NERD"/>
    <property type="match status" value="1"/>
</dbReference>
<evidence type="ECO:0000259" key="1">
    <source>
        <dbReference type="Pfam" id="PF08378"/>
    </source>
</evidence>
<dbReference type="InterPro" id="IPR011528">
    <property type="entry name" value="NERD"/>
</dbReference>
<dbReference type="EMBL" id="CP094348">
    <property type="protein sequence ID" value="UOB20680.1"/>
    <property type="molecule type" value="Genomic_DNA"/>
</dbReference>
<protein>
    <submittedName>
        <fullName evidence="2">NERD domain-containing protein</fullName>
    </submittedName>
</protein>